<gene>
    <name evidence="1" type="ORF">EVAR_30946_1</name>
</gene>
<accession>A0A4C1V4R1</accession>
<proteinExistence type="predicted"/>
<keyword evidence="2" id="KW-1185">Reference proteome</keyword>
<sequence>MLDQTASTCPGAVRFALAHDERAMLLRAEHVEGSGVGAHPDKPQHQRPLRPVATRSALDLLGEQKTQIAVLSL</sequence>
<reference evidence="1 2" key="1">
    <citation type="journal article" date="2019" name="Commun. Biol.">
        <title>The bagworm genome reveals a unique fibroin gene that provides high tensile strength.</title>
        <authorList>
            <person name="Kono N."/>
            <person name="Nakamura H."/>
            <person name="Ohtoshi R."/>
            <person name="Tomita M."/>
            <person name="Numata K."/>
            <person name="Arakawa K."/>
        </authorList>
    </citation>
    <scope>NUCLEOTIDE SEQUENCE [LARGE SCALE GENOMIC DNA]</scope>
</reference>
<evidence type="ECO:0000313" key="1">
    <source>
        <dbReference type="EMBL" id="GBP33356.1"/>
    </source>
</evidence>
<name>A0A4C1V4R1_EUMVA</name>
<organism evidence="1 2">
    <name type="scientific">Eumeta variegata</name>
    <name type="common">Bagworm moth</name>
    <name type="synonym">Eumeta japonica</name>
    <dbReference type="NCBI Taxonomy" id="151549"/>
    <lineage>
        <taxon>Eukaryota</taxon>
        <taxon>Metazoa</taxon>
        <taxon>Ecdysozoa</taxon>
        <taxon>Arthropoda</taxon>
        <taxon>Hexapoda</taxon>
        <taxon>Insecta</taxon>
        <taxon>Pterygota</taxon>
        <taxon>Neoptera</taxon>
        <taxon>Endopterygota</taxon>
        <taxon>Lepidoptera</taxon>
        <taxon>Glossata</taxon>
        <taxon>Ditrysia</taxon>
        <taxon>Tineoidea</taxon>
        <taxon>Psychidae</taxon>
        <taxon>Oiketicinae</taxon>
        <taxon>Eumeta</taxon>
    </lineage>
</organism>
<evidence type="ECO:0000313" key="2">
    <source>
        <dbReference type="Proteomes" id="UP000299102"/>
    </source>
</evidence>
<dbReference type="AlphaFoldDB" id="A0A4C1V4R1"/>
<dbReference type="Proteomes" id="UP000299102">
    <property type="component" value="Unassembled WGS sequence"/>
</dbReference>
<protein>
    <submittedName>
        <fullName evidence="1">Uncharacterized protein</fullName>
    </submittedName>
</protein>
<dbReference type="EMBL" id="BGZK01000272">
    <property type="protein sequence ID" value="GBP33356.1"/>
    <property type="molecule type" value="Genomic_DNA"/>
</dbReference>
<comment type="caution">
    <text evidence="1">The sequence shown here is derived from an EMBL/GenBank/DDBJ whole genome shotgun (WGS) entry which is preliminary data.</text>
</comment>